<keyword evidence="4" id="KW-1003">Cell membrane</keyword>
<evidence type="ECO:0000256" key="14">
    <source>
        <dbReference type="SAM" id="Phobius"/>
    </source>
</evidence>
<keyword evidence="9 14" id="KW-0472">Membrane</keyword>
<proteinExistence type="inferred from homology"/>
<evidence type="ECO:0000256" key="11">
    <source>
        <dbReference type="ARBA" id="ARBA00038218"/>
    </source>
</evidence>
<name>A0ABC8EAC9_CLOTA</name>
<feature type="transmembrane region" description="Helical" evidence="14">
    <location>
        <begin position="130"/>
        <end position="152"/>
    </location>
</feature>
<dbReference type="Proteomes" id="UP001321763">
    <property type="component" value="Chromosome"/>
</dbReference>
<gene>
    <name evidence="15" type="ORF">K234311028_01110</name>
</gene>
<evidence type="ECO:0000256" key="1">
    <source>
        <dbReference type="ARBA" id="ARBA00004651"/>
    </source>
</evidence>
<protein>
    <recommendedName>
        <fullName evidence="12">Ascorbate-specific PTS system EIIC component</fullName>
    </recommendedName>
    <alternativeName>
        <fullName evidence="13">Ascorbate-specific permease IIC component UlaA</fullName>
    </alternativeName>
</protein>
<evidence type="ECO:0000256" key="7">
    <source>
        <dbReference type="ARBA" id="ARBA00022692"/>
    </source>
</evidence>
<evidence type="ECO:0000256" key="4">
    <source>
        <dbReference type="ARBA" id="ARBA00022475"/>
    </source>
</evidence>
<evidence type="ECO:0000256" key="9">
    <source>
        <dbReference type="ARBA" id="ARBA00023136"/>
    </source>
</evidence>
<evidence type="ECO:0000256" key="6">
    <source>
        <dbReference type="ARBA" id="ARBA00022683"/>
    </source>
</evidence>
<dbReference type="GO" id="GO:0009401">
    <property type="term" value="P:phosphoenolpyruvate-dependent sugar phosphotransferase system"/>
    <property type="evidence" value="ECO:0007669"/>
    <property type="project" value="UniProtKB-KW"/>
</dbReference>
<feature type="transmembrane region" description="Helical" evidence="14">
    <location>
        <begin position="36"/>
        <end position="64"/>
    </location>
</feature>
<accession>A0ABC8EAC9</accession>
<keyword evidence="7 14" id="KW-0812">Transmembrane</keyword>
<dbReference type="PANTHER" id="PTHR33843">
    <property type="entry name" value="ASCORBATE-SPECIFIC PTS SYSTEM EIIC COMPONENT"/>
    <property type="match status" value="1"/>
</dbReference>
<comment type="similarity">
    <text evidence="11">Belongs to the UlaA family.</text>
</comment>
<keyword evidence="6" id="KW-0598">Phosphotransferase system</keyword>
<dbReference type="InterPro" id="IPR004703">
    <property type="entry name" value="PTS_sugar-sp_permease"/>
</dbReference>
<keyword evidence="5" id="KW-0762">Sugar transport</keyword>
<evidence type="ECO:0000256" key="5">
    <source>
        <dbReference type="ARBA" id="ARBA00022597"/>
    </source>
</evidence>
<evidence type="ECO:0000256" key="2">
    <source>
        <dbReference type="ARBA" id="ARBA00011738"/>
    </source>
</evidence>
<evidence type="ECO:0000256" key="13">
    <source>
        <dbReference type="ARBA" id="ARBA00042859"/>
    </source>
</evidence>
<dbReference type="EMBL" id="AP026818">
    <property type="protein sequence ID" value="BDR79865.1"/>
    <property type="molecule type" value="Genomic_DNA"/>
</dbReference>
<dbReference type="PANTHER" id="PTHR33843:SF4">
    <property type="entry name" value="ASCORBATE-SPECIFIC PTS SYSTEM EIIC COMPONENT"/>
    <property type="match status" value="1"/>
</dbReference>
<comment type="function">
    <text evidence="10">The phosphoenolpyruvate-dependent sugar phosphotransferase system (sugar PTS), a major carbohydrate active transport system, catalyzes the phosphorylation of incoming sugar substrates concomitantly with their translocation across the cell membrane. The enzyme II UlaABC PTS system is involved in ascorbate transport.</text>
</comment>
<organism evidence="15 16">
    <name type="scientific">Clostridium tetani</name>
    <dbReference type="NCBI Taxonomy" id="1513"/>
    <lineage>
        <taxon>Bacteria</taxon>
        <taxon>Bacillati</taxon>
        <taxon>Bacillota</taxon>
        <taxon>Clostridia</taxon>
        <taxon>Eubacteriales</taxon>
        <taxon>Clostridiaceae</taxon>
        <taxon>Clostridium</taxon>
    </lineage>
</organism>
<evidence type="ECO:0000256" key="8">
    <source>
        <dbReference type="ARBA" id="ARBA00022989"/>
    </source>
</evidence>
<evidence type="ECO:0000256" key="10">
    <source>
        <dbReference type="ARBA" id="ARBA00037387"/>
    </source>
</evidence>
<evidence type="ECO:0000256" key="12">
    <source>
        <dbReference type="ARBA" id="ARBA00039702"/>
    </source>
</evidence>
<keyword evidence="3" id="KW-0813">Transport</keyword>
<reference evidence="15 16" key="1">
    <citation type="submission" date="2022-09" db="EMBL/GenBank/DDBJ databases">
        <title>complete genome sequences of Clostridium tetani str. KHSU-234311-028 isolated from soil.</title>
        <authorList>
            <person name="Sekizuka T."/>
            <person name="Shitada C."/>
            <person name="Takahashi M."/>
            <person name="Kuroda M."/>
        </authorList>
    </citation>
    <scope>NUCLEOTIDE SEQUENCE [LARGE SCALE GENOMIC DNA]</scope>
    <source>
        <strain evidence="15 16">KHSU-234311-028</strain>
    </source>
</reference>
<keyword evidence="8 14" id="KW-1133">Transmembrane helix</keyword>
<dbReference type="AlphaFoldDB" id="A0ABC8EAC9"/>
<feature type="transmembrane region" description="Helical" evidence="14">
    <location>
        <begin position="164"/>
        <end position="182"/>
    </location>
</feature>
<dbReference type="GO" id="GO:0005886">
    <property type="term" value="C:plasma membrane"/>
    <property type="evidence" value="ECO:0007669"/>
    <property type="project" value="UniProtKB-SubCell"/>
</dbReference>
<comment type="subunit">
    <text evidence="2">Homodimer.</text>
</comment>
<dbReference type="Pfam" id="PF03611">
    <property type="entry name" value="EIIC-GAT"/>
    <property type="match status" value="1"/>
</dbReference>
<evidence type="ECO:0000256" key="3">
    <source>
        <dbReference type="ARBA" id="ARBA00022448"/>
    </source>
</evidence>
<comment type="subcellular location">
    <subcellularLocation>
        <location evidence="1">Cell membrane</location>
        <topology evidence="1">Multi-pass membrane protein</topology>
    </subcellularLocation>
</comment>
<evidence type="ECO:0000313" key="16">
    <source>
        <dbReference type="Proteomes" id="UP001321763"/>
    </source>
</evidence>
<feature type="transmembrane region" description="Helical" evidence="14">
    <location>
        <begin position="103"/>
        <end position="123"/>
    </location>
</feature>
<sequence>MDVFNTLMKADVILVLIVSIGLLIQKKNFKQIIVSVIKASVGYVIIVLGSDIALKTLSILSLVIRRSLHIFDILPSNETMISITGNYNGKNTLIIARFTKFKYIFINGYYILYMSGMLALLINDNPSNKLVVISGIYLGSIMSILPYMTSFFINKIANRDDIGLAHFGSLACLVGGVCANIFRNSKDKEETNIYER</sequence>
<evidence type="ECO:0000313" key="15">
    <source>
        <dbReference type="EMBL" id="BDR79865.1"/>
    </source>
</evidence>
<dbReference type="InterPro" id="IPR051562">
    <property type="entry name" value="Ascorbate-PTS_EIIC"/>
</dbReference>